<dbReference type="RefSeq" id="WP_045106229.1">
    <property type="nucleotide sequence ID" value="NZ_LN681225.1"/>
</dbReference>
<keyword evidence="1" id="KW-0812">Transmembrane</keyword>
<evidence type="ECO:0000313" key="2">
    <source>
        <dbReference type="EMBL" id="CEK10945.1"/>
    </source>
</evidence>
<keyword evidence="1" id="KW-0472">Membrane</keyword>
<evidence type="ECO:0000256" key="1">
    <source>
        <dbReference type="SAM" id="Phobius"/>
    </source>
</evidence>
<name>A0A0A8UPZ6_LEGHA</name>
<dbReference type="PATRIC" id="fig|449.7.peg.2220"/>
<proteinExistence type="predicted"/>
<keyword evidence="1" id="KW-1133">Transmembrane helix</keyword>
<sequence>MQTEQILSLKAFFKQKADFLTLDDAPPHDYSSLKTKIISNEFQDEFVYLHNLLENDPENFEKKFIDRCKLRAQHNSGTCLSFFASPDNECNQLYWQIAEYLFQPKTMSEMFKILLADDAVFITPDFYLDIPKIASPEEIIEASKNPALRLIETPLSLLNEFPDEEPSDDGVLKLERLKQFTMVDNYLVDVNSIAEFRFVHHQTLLKTLQTEKPALAEKLYHHNDALQILYKNLLIVNNQGQTPYEAIKRLTQELISGGSRLTGQENASIAAQVAYTEFLSYLHSLPQSLKNQLMVLQTSKGKPFSSILNHLDNGNCVEQASDDLNSILENPVNKSVLKTRPNLTQEQIDTIINQYDKKILLTTGNDSVQTFPDEYLTKHLTRIQINDVADYYSFLINFPPNYYDSLLKHAQIICKPSLPEELLETLVAGILSETQLLAFNEAVKHNAKKLGLATGLEYALSFKDYNLFNSILSFFTQEEFFELHQSNKALFLKILDESPTRTIILSRWPDAEKPLSNLEMRYLLEEAAFHGSELEALLDSILLEDRLEIITTKNSRGETLLHSVSNPRARRIILNRLPANERVTAILTQDTKGNNPLSSLRIDNAIEILKLLPQEERLNIIEASKLLPTKTIFSTISILKILPAQDSLTLVNRHNLLSGRDATNLVSILETIPAITRSDIIKKNNLLFNQNITTVVEILETLPSQDRLEAVVSKNKYGFSVFDQTLQNKGLKLILEVLPVQDRWSAITCSNNISNCFDYPEVLFRLLPYLPEEQRLNAVTCINNKGLSLLDSLCAEYLEDLLKLLPENDRFSVIQYRSKGSDYPILSLFKNPHALKVVLSLLPSERRAEALCLNGTLNYRVIDMIERDNLVIVLDTLPWEKRLEVLQSKNQHGKFPLSKIDSRLLLPLQKILSKDDWIKMVNEGNGEANSLYWMVKEYLKTNQQTNAFTAIEMILKTLPKDNVTSLLTAETLFGNSVLHLVATVPPLLSYILDSISPEKELSFIQSNITQNPSVMDLLLTNSESLLMILAKLPEMPSFPSKDEVYLPIIAVYQQIDLLKNHGCKLAYQSTYNDIDRTEGKKAVQLAEQLADLMAKFVHAKNSSDSNQLTSIRNQFACALEAGHREMKTHRYIWEPILANIAIAATGIGLLLIIGKYLITGSTFFAATNRQKMVVSIEEKFNSLPIAELNRR</sequence>
<reference evidence="3" key="1">
    <citation type="submission" date="2014-09" db="EMBL/GenBank/DDBJ databases">
        <authorList>
            <person name="Gomez-Valero L."/>
        </authorList>
    </citation>
    <scope>NUCLEOTIDE SEQUENCE [LARGE SCALE GENOMIC DNA]</scope>
    <source>
        <strain evidence="3">ATCC35250</strain>
    </source>
</reference>
<organism evidence="2 3">
    <name type="scientific">Legionella hackeliae</name>
    <dbReference type="NCBI Taxonomy" id="449"/>
    <lineage>
        <taxon>Bacteria</taxon>
        <taxon>Pseudomonadati</taxon>
        <taxon>Pseudomonadota</taxon>
        <taxon>Gammaproteobacteria</taxon>
        <taxon>Legionellales</taxon>
        <taxon>Legionellaceae</taxon>
        <taxon>Legionella</taxon>
    </lineage>
</organism>
<protein>
    <recommendedName>
        <fullName evidence="4">Ankyrin repeat protein</fullName>
    </recommendedName>
</protein>
<dbReference type="AlphaFoldDB" id="A0A0A8UPZ6"/>
<dbReference type="Proteomes" id="UP000032803">
    <property type="component" value="Chromosome I"/>
</dbReference>
<dbReference type="KEGG" id="lha:LHA_1913"/>
<accession>A0A0A8UPZ6</accession>
<keyword evidence="3" id="KW-1185">Reference proteome</keyword>
<dbReference type="OrthoDB" id="5635690at2"/>
<feature type="transmembrane region" description="Helical" evidence="1">
    <location>
        <begin position="1136"/>
        <end position="1158"/>
    </location>
</feature>
<dbReference type="STRING" id="449.LHA_1913"/>
<dbReference type="HOGENOM" id="CLU_271790_0_0_6"/>
<evidence type="ECO:0008006" key="4">
    <source>
        <dbReference type="Google" id="ProtNLM"/>
    </source>
</evidence>
<evidence type="ECO:0000313" key="3">
    <source>
        <dbReference type="Proteomes" id="UP000032803"/>
    </source>
</evidence>
<gene>
    <name evidence="2" type="ORF">LHA_1913</name>
</gene>
<dbReference type="EMBL" id="LN681225">
    <property type="protein sequence ID" value="CEK10945.1"/>
    <property type="molecule type" value="Genomic_DNA"/>
</dbReference>